<dbReference type="InterPro" id="IPR012341">
    <property type="entry name" value="6hp_glycosidase-like_sf"/>
</dbReference>
<gene>
    <name evidence="2" type="ORF">EUA98_13695</name>
</gene>
<keyword evidence="3" id="KW-1185">Reference proteome</keyword>
<dbReference type="PANTHER" id="PTHR42899:SF1">
    <property type="entry name" value="SPERMATOGENESIS-ASSOCIATED PROTEIN 20"/>
    <property type="match status" value="1"/>
</dbReference>
<dbReference type="EMBL" id="SDWW01000034">
    <property type="protein sequence ID" value="RYV50420.1"/>
    <property type="molecule type" value="Genomic_DNA"/>
</dbReference>
<dbReference type="PIRSF" id="PIRSF006402">
    <property type="entry name" value="UCP006402_thioredoxin"/>
    <property type="match status" value="1"/>
</dbReference>
<dbReference type="CDD" id="cd02955">
    <property type="entry name" value="SSP411"/>
    <property type="match status" value="1"/>
</dbReference>
<name>A0A4Q5MXQ8_9MICO</name>
<dbReference type="InterPro" id="IPR024705">
    <property type="entry name" value="Ssp411"/>
</dbReference>
<reference evidence="2 3" key="1">
    <citation type="submission" date="2019-01" db="EMBL/GenBank/DDBJ databases">
        <title>Novel species of Cellulomonas.</title>
        <authorList>
            <person name="Liu Q."/>
            <person name="Xin Y.-H."/>
        </authorList>
    </citation>
    <scope>NUCLEOTIDE SEQUENCE [LARGE SCALE GENOMIC DNA]</scope>
    <source>
        <strain evidence="2 3">HLT2-17</strain>
    </source>
</reference>
<evidence type="ECO:0000313" key="2">
    <source>
        <dbReference type="EMBL" id="RYV50420.1"/>
    </source>
</evidence>
<dbReference type="OrthoDB" id="9762614at2"/>
<dbReference type="GO" id="GO:0005975">
    <property type="term" value="P:carbohydrate metabolic process"/>
    <property type="evidence" value="ECO:0007669"/>
    <property type="project" value="InterPro"/>
</dbReference>
<evidence type="ECO:0000259" key="1">
    <source>
        <dbReference type="Pfam" id="PF03190"/>
    </source>
</evidence>
<dbReference type="InterPro" id="IPR004879">
    <property type="entry name" value="Ssp411-like_TRX"/>
</dbReference>
<feature type="domain" description="Spermatogenesis-associated protein 20-like TRX" evidence="1">
    <location>
        <begin position="3"/>
        <end position="162"/>
    </location>
</feature>
<proteinExistence type="predicted"/>
<dbReference type="InterPro" id="IPR008928">
    <property type="entry name" value="6-hairpin_glycosidase_sf"/>
</dbReference>
<dbReference type="Proteomes" id="UP000293764">
    <property type="component" value="Unassembled WGS sequence"/>
</dbReference>
<dbReference type="RefSeq" id="WP_130103249.1">
    <property type="nucleotide sequence ID" value="NZ_SDWW01000034.1"/>
</dbReference>
<dbReference type="Gene3D" id="1.50.10.10">
    <property type="match status" value="1"/>
</dbReference>
<dbReference type="PANTHER" id="PTHR42899">
    <property type="entry name" value="SPERMATOGENESIS-ASSOCIATED PROTEIN 20"/>
    <property type="match status" value="1"/>
</dbReference>
<sequence>MANRLAASTSPYLLQHAHNPVDWFEWGDDAFAEARRLDRPLMISVGYAACHWCHVMAHESFEDDATAAYLNSHFVNVKVDREERPDVDAVYLAATQAMTGSGGWPMTVFALPTGEPFFCGTYFPAEPMSGQASFRQVLEAITAAWHGRRDELVDSSDELRAVLAERPVAGPAGGFPAPTELELQLGAALSLLARQFDPAHGGFGRAPKFPPSMVLEWLLRRAARTGDARPLAMAEHTLEAMARGGIYDQLGGGFARYSVDERWVVPHFEKMLYDNALLLRVYAHWWRATGSPLARRVVEETAGWLIRDLGTPEGGFASSLDADSEGHEGTYYVWTPAQLREILGPDDGPWAAGLWSVTPVGTFERGSSVLQLLSDPDPVDGGRYGSVRERLSTARDRRVRPARDDKVVAGWNGLVIAALAEAGALLDRPEWVAAATTAAELLVRVHLRPAAPGPRPGSARPRLVRTSRAGRAGTSAAVLEDYADVAEGLLALAAVTSDDRWRTLAGELLDTVLTEFRDEDRGFFDTAADETDPVLARIRRPRDPADGPAPSGAAAAAGALVTSAALTGSTPHRIAAEQALTEILGLAEQYPRAAGWGLAIAEAIADGPRTIAVVGPWTHEATRALHRSALRGTAPGAVVAVGDPDDSAPLPAILVDRPLVAGRPAAYVCRDGVCGLPITAADVLARSLGARVGEGDAGEGDAS</sequence>
<dbReference type="InterPro" id="IPR036249">
    <property type="entry name" value="Thioredoxin-like_sf"/>
</dbReference>
<dbReference type="SUPFAM" id="SSF48208">
    <property type="entry name" value="Six-hairpin glycosidases"/>
    <property type="match status" value="1"/>
</dbReference>
<dbReference type="SUPFAM" id="SSF52833">
    <property type="entry name" value="Thioredoxin-like"/>
    <property type="match status" value="1"/>
</dbReference>
<protein>
    <submittedName>
        <fullName evidence="2">Thioredoxin domain-containing protein</fullName>
    </submittedName>
</protein>
<dbReference type="AlphaFoldDB" id="A0A4Q5MXQ8"/>
<organism evidence="2 3">
    <name type="scientific">Pengzhenrongella frigida</name>
    <dbReference type="NCBI Taxonomy" id="1259133"/>
    <lineage>
        <taxon>Bacteria</taxon>
        <taxon>Bacillati</taxon>
        <taxon>Actinomycetota</taxon>
        <taxon>Actinomycetes</taxon>
        <taxon>Micrococcales</taxon>
        <taxon>Pengzhenrongella</taxon>
    </lineage>
</organism>
<comment type="caution">
    <text evidence="2">The sequence shown here is derived from an EMBL/GenBank/DDBJ whole genome shotgun (WGS) entry which is preliminary data.</text>
</comment>
<dbReference type="Gene3D" id="3.40.30.10">
    <property type="entry name" value="Glutaredoxin"/>
    <property type="match status" value="1"/>
</dbReference>
<evidence type="ECO:0000313" key="3">
    <source>
        <dbReference type="Proteomes" id="UP000293764"/>
    </source>
</evidence>
<accession>A0A4Q5MXQ8</accession>
<dbReference type="Pfam" id="PF03190">
    <property type="entry name" value="Thioredox_DsbH"/>
    <property type="match status" value="1"/>
</dbReference>